<keyword evidence="2" id="KW-0597">Phosphoprotein</keyword>
<evidence type="ECO:0000313" key="6">
    <source>
        <dbReference type="Proteomes" id="UP000013827"/>
    </source>
</evidence>
<feature type="domain" description="Carrier" evidence="4">
    <location>
        <begin position="649"/>
        <end position="726"/>
    </location>
</feature>
<dbReference type="Pfam" id="PF00106">
    <property type="entry name" value="adh_short"/>
    <property type="match status" value="1"/>
</dbReference>
<dbReference type="InterPro" id="IPR029058">
    <property type="entry name" value="AB_hydrolase_fold"/>
</dbReference>
<evidence type="ECO:0000259" key="4">
    <source>
        <dbReference type="PROSITE" id="PS50075"/>
    </source>
</evidence>
<dbReference type="InterPro" id="IPR002347">
    <property type="entry name" value="SDR_fam"/>
</dbReference>
<reference evidence="6" key="1">
    <citation type="journal article" date="2013" name="Nature">
        <title>Pan genome of the phytoplankton Emiliania underpins its global distribution.</title>
        <authorList>
            <person name="Read B.A."/>
            <person name="Kegel J."/>
            <person name="Klute M.J."/>
            <person name="Kuo A."/>
            <person name="Lefebvre S.C."/>
            <person name="Maumus F."/>
            <person name="Mayer C."/>
            <person name="Miller J."/>
            <person name="Monier A."/>
            <person name="Salamov A."/>
            <person name="Young J."/>
            <person name="Aguilar M."/>
            <person name="Claverie J.M."/>
            <person name="Frickenhaus S."/>
            <person name="Gonzalez K."/>
            <person name="Herman E.K."/>
            <person name="Lin Y.C."/>
            <person name="Napier J."/>
            <person name="Ogata H."/>
            <person name="Sarno A.F."/>
            <person name="Shmutz J."/>
            <person name="Schroeder D."/>
            <person name="de Vargas C."/>
            <person name="Verret F."/>
            <person name="von Dassow P."/>
            <person name="Valentin K."/>
            <person name="Van de Peer Y."/>
            <person name="Wheeler G."/>
            <person name="Dacks J.B."/>
            <person name="Delwiche C.F."/>
            <person name="Dyhrman S.T."/>
            <person name="Glockner G."/>
            <person name="John U."/>
            <person name="Richards T."/>
            <person name="Worden A.Z."/>
            <person name="Zhang X."/>
            <person name="Grigoriev I.V."/>
            <person name="Allen A.E."/>
            <person name="Bidle K."/>
            <person name="Borodovsky M."/>
            <person name="Bowler C."/>
            <person name="Brownlee C."/>
            <person name="Cock J.M."/>
            <person name="Elias M."/>
            <person name="Gladyshev V.N."/>
            <person name="Groth M."/>
            <person name="Guda C."/>
            <person name="Hadaegh A."/>
            <person name="Iglesias-Rodriguez M.D."/>
            <person name="Jenkins J."/>
            <person name="Jones B.M."/>
            <person name="Lawson T."/>
            <person name="Leese F."/>
            <person name="Lindquist E."/>
            <person name="Lobanov A."/>
            <person name="Lomsadze A."/>
            <person name="Malik S.B."/>
            <person name="Marsh M.E."/>
            <person name="Mackinder L."/>
            <person name="Mock T."/>
            <person name="Mueller-Roeber B."/>
            <person name="Pagarete A."/>
            <person name="Parker M."/>
            <person name="Probert I."/>
            <person name="Quesneville H."/>
            <person name="Raines C."/>
            <person name="Rensing S.A."/>
            <person name="Riano-Pachon D.M."/>
            <person name="Richier S."/>
            <person name="Rokitta S."/>
            <person name="Shiraiwa Y."/>
            <person name="Soanes D.M."/>
            <person name="van der Giezen M."/>
            <person name="Wahlund T.M."/>
            <person name="Williams B."/>
            <person name="Wilson W."/>
            <person name="Wolfe G."/>
            <person name="Wurch L.L."/>
        </authorList>
    </citation>
    <scope>NUCLEOTIDE SEQUENCE</scope>
</reference>
<dbReference type="Gene3D" id="3.40.50.720">
    <property type="entry name" value="NAD(P)-binding Rossmann-like Domain"/>
    <property type="match status" value="2"/>
</dbReference>
<dbReference type="HOGENOM" id="CLU_000022_2_17_1"/>
<dbReference type="InterPro" id="IPR009081">
    <property type="entry name" value="PP-bd_ACP"/>
</dbReference>
<evidence type="ECO:0000256" key="1">
    <source>
        <dbReference type="ARBA" id="ARBA00022450"/>
    </source>
</evidence>
<organism evidence="5 6">
    <name type="scientific">Emiliania huxleyi (strain CCMP1516)</name>
    <dbReference type="NCBI Taxonomy" id="280463"/>
    <lineage>
        <taxon>Eukaryota</taxon>
        <taxon>Haptista</taxon>
        <taxon>Haptophyta</taxon>
        <taxon>Prymnesiophyceae</taxon>
        <taxon>Isochrysidales</taxon>
        <taxon>Noelaerhabdaceae</taxon>
        <taxon>Emiliania</taxon>
    </lineage>
</organism>
<proteinExistence type="predicted"/>
<dbReference type="InterPro" id="IPR036736">
    <property type="entry name" value="ACP-like_sf"/>
</dbReference>
<dbReference type="PANTHER" id="PTHR44845:SF6">
    <property type="entry name" value="BETA-ALANINE-ACTIVATING ENZYME"/>
    <property type="match status" value="1"/>
</dbReference>
<dbReference type="eggNOG" id="KOG1178">
    <property type="taxonomic scope" value="Eukaryota"/>
</dbReference>
<dbReference type="InterPro" id="IPR036291">
    <property type="entry name" value="NAD(P)-bd_dom_sf"/>
</dbReference>
<dbReference type="SUPFAM" id="SSF56801">
    <property type="entry name" value="Acetyl-CoA synthetase-like"/>
    <property type="match status" value="1"/>
</dbReference>
<evidence type="ECO:0000313" key="5">
    <source>
        <dbReference type="EnsemblProtists" id="EOD38569"/>
    </source>
</evidence>
<dbReference type="Pfam" id="PF00550">
    <property type="entry name" value="PP-binding"/>
    <property type="match status" value="1"/>
</dbReference>
<reference evidence="5" key="2">
    <citation type="submission" date="2024-10" db="UniProtKB">
        <authorList>
            <consortium name="EnsemblProtists"/>
        </authorList>
    </citation>
    <scope>IDENTIFICATION</scope>
</reference>
<sequence length="1506" mass="159005">MTFAAHCDPAAGLALALAGLLLGSRHQSRPFRFLDGAESLAPELRSAADQQASCTMALQQEQDFPTSLLMSGHANGHNGVGPGKFVYPDSPLHELFHQQVARTPDRIAVIDQERELTYTELKRQTQTLALSLRHRGVSEEQPVVPIFMPRCLEFAVGYIAALSAGGAYLPLEVGYPAEMLRRVLAEAKPVLTLTLESQAAKLPADAPRLCLDPGWEEACALLPAELAALPSLATSLESLAYCVYSSGTTGEPKGISCPHRGSVLSYSHRAHHAPYAADGSDREACNVFFVWEMLRPLLQGATLVVVPDSVIYDPPALSSFLERHAVTRMLFTPSLLEAVLDSPALASGDELRRAFAAFRVVVLCGEVATAELRARVLSLAPAGLKLLNLYSISECHDVSMVDLAATPPPEGKYCSTGPLLDGVEVLILEDANQAEKSGEAQRGADAAKALRPVPLGLPGEVFVSGPCLARGYLQRPDLTAKKFLPRPPSLSATPAPQTPGQDAASPALYSRLLRPDGTLEILGRHDSMQKIRGYSVELRAVEAALLQCQGVTSCVVRVVGEEGTDKHLAAFVVFERERDGGSAGEAAPRQARAELHAAVPHYMVPSFIVPMDELPTNEFSGKLDHKALPRTLPELLRFVESSGGARGPQLRTPTEAAVGKVWAEVLELPAAMVDPEESFFDQGGHSLRATRLIAALNQGGYPAVRVASLFEHPTIRELSAHLDADGASRADKAPHTPLPRSVVEKEIAALAGGMPVGFDSALRAYWHGVSLASRRVDSCSSQSASRVGSYSSLLALGAEGGREEGCKAREEPLQLGCAGECVLLTGATGFLGAFVLRELLAAGERGPKTIFCLVRASATETALERVMGTLERFGLWESEGGWAARIEGIEGDTALKSLGLSNDHYQYLATVVDRVIHAAARVNLVFPYAGLRRDNVVSTTRVLHFAMDHKVKPVTYVSTDAVFRPGDARPARGREGEAECTRGPHAEGEADLDAELPLLTTGYAQSKCVAELLVREAAKRGLPTTIVRPGNLGGCDPRAAIRPRGTRQLIHAENVSIGRTPRFDAAEQVKAALDAAERSRGGPSSLSDKVAAAGWNSSDSNFLMLVGCALLGAAPGGVGGWSCELTPVDFAARAVVALSGDSGAVGQAYNLVNSDATLPWDAVLDAARSCGVAVESLPYATFRERLEAAAGGASEAAQAILRPLWDLLSPLATPEALAANDATASFESAALRAVCSRRGAGAYPPLDIALVREYCWHLLDAGVFPRPAVGGAAGGAEPRRLTGQVAVVTGASGGIGAAIARQLAAAGAAVCLAARRKGRIESLAGELSRAHGVPTLAVVADVTDRASVKACVREAEGALGPVSVLVSNAGVMHYTLMKNLHEDEWAQAVDVNCKGMLNAVGAVLPGMLSRGRGHILTITSDAGRKAFPGLSVYSGTKFFNEAVSQGLRAECVGTGVKARGIYAQPSKDRNVWLDPLDVADTVVWALSQPPHVAVNEVLVEPRDAPA</sequence>
<feature type="region of interest" description="Disordered" evidence="3">
    <location>
        <begin position="967"/>
        <end position="987"/>
    </location>
</feature>
<dbReference type="Pfam" id="PF07993">
    <property type="entry name" value="NAD_binding_4"/>
    <property type="match status" value="1"/>
</dbReference>
<dbReference type="InterPro" id="IPR045851">
    <property type="entry name" value="AMP-bd_C_sf"/>
</dbReference>
<dbReference type="Gene3D" id="2.30.38.10">
    <property type="entry name" value="Luciferase, Domain 3"/>
    <property type="match status" value="1"/>
</dbReference>
<name>A0A0D3KS34_EMIH1</name>
<dbReference type="EnsemblProtists" id="EOD38569">
    <property type="protein sequence ID" value="EOD38569"/>
    <property type="gene ID" value="EMIHUDRAFT_466805"/>
</dbReference>
<accession>A0A0D3KS34</accession>
<keyword evidence="1" id="KW-0596">Phosphopantetheine</keyword>
<dbReference type="InterPro" id="IPR020806">
    <property type="entry name" value="PKS_PP-bd"/>
</dbReference>
<dbReference type="PANTHER" id="PTHR44845">
    <property type="entry name" value="CARRIER DOMAIN-CONTAINING PROTEIN"/>
    <property type="match status" value="1"/>
</dbReference>
<dbReference type="PRINTS" id="PR00081">
    <property type="entry name" value="GDHRDH"/>
</dbReference>
<dbReference type="RefSeq" id="XP_005790998.1">
    <property type="nucleotide sequence ID" value="XM_005790941.1"/>
</dbReference>
<dbReference type="Gene3D" id="3.40.50.980">
    <property type="match status" value="2"/>
</dbReference>
<dbReference type="GeneID" id="17283839"/>
<dbReference type="PIRSF" id="PIRSF001617">
    <property type="entry name" value="Alpha-AR"/>
    <property type="match status" value="1"/>
</dbReference>
<dbReference type="Pfam" id="PF00501">
    <property type="entry name" value="AMP-binding"/>
    <property type="match status" value="1"/>
</dbReference>
<dbReference type="InterPro" id="IPR013120">
    <property type="entry name" value="FAR_NAD-bd"/>
</dbReference>
<dbReference type="PaxDb" id="2903-EOD38569"/>
<evidence type="ECO:0000256" key="3">
    <source>
        <dbReference type="SAM" id="MobiDB-lite"/>
    </source>
</evidence>
<dbReference type="Proteomes" id="UP000013827">
    <property type="component" value="Unassembled WGS sequence"/>
</dbReference>
<dbReference type="SUPFAM" id="SSF51735">
    <property type="entry name" value="NAD(P)-binding Rossmann-fold domains"/>
    <property type="match status" value="2"/>
</dbReference>
<feature type="compositionally biased region" description="Polar residues" evidence="3">
    <location>
        <begin position="490"/>
        <end position="500"/>
    </location>
</feature>
<dbReference type="SUPFAM" id="SSF47336">
    <property type="entry name" value="ACP-like"/>
    <property type="match status" value="1"/>
</dbReference>
<dbReference type="CDD" id="cd05930">
    <property type="entry name" value="A_NRPS"/>
    <property type="match status" value="1"/>
</dbReference>
<dbReference type="eggNOG" id="KOG1205">
    <property type="taxonomic scope" value="Eukaryota"/>
</dbReference>
<dbReference type="Gene3D" id="3.40.50.1820">
    <property type="entry name" value="alpha/beta hydrolase"/>
    <property type="match status" value="1"/>
</dbReference>
<dbReference type="SMART" id="SM00823">
    <property type="entry name" value="PKS_PP"/>
    <property type="match status" value="1"/>
</dbReference>
<dbReference type="PROSITE" id="PS50075">
    <property type="entry name" value="CARRIER"/>
    <property type="match status" value="1"/>
</dbReference>
<dbReference type="GO" id="GO:0031177">
    <property type="term" value="F:phosphopantetheine binding"/>
    <property type="evidence" value="ECO:0007669"/>
    <property type="project" value="InterPro"/>
</dbReference>
<dbReference type="Gene3D" id="3.30.300.30">
    <property type="match status" value="1"/>
</dbReference>
<dbReference type="InterPro" id="IPR000873">
    <property type="entry name" value="AMP-dep_synth/lig_dom"/>
</dbReference>
<feature type="region of interest" description="Disordered" evidence="3">
    <location>
        <begin position="483"/>
        <end position="504"/>
    </location>
</feature>
<evidence type="ECO:0000256" key="2">
    <source>
        <dbReference type="ARBA" id="ARBA00022553"/>
    </source>
</evidence>
<protein>
    <recommendedName>
        <fullName evidence="4">Carrier domain-containing protein</fullName>
    </recommendedName>
</protein>
<keyword evidence="6" id="KW-1185">Reference proteome</keyword>
<dbReference type="STRING" id="2903.R1FYH5"/>
<dbReference type="KEGG" id="ehx:EMIHUDRAFT_466805"/>